<feature type="region of interest" description="Disordered" evidence="7">
    <location>
        <begin position="352"/>
        <end position="380"/>
    </location>
</feature>
<comment type="similarity">
    <text evidence="2 6">Belongs to the SURF1 family.</text>
</comment>
<dbReference type="Pfam" id="PF02104">
    <property type="entry name" value="SURF1"/>
    <property type="match status" value="1"/>
</dbReference>
<keyword evidence="5 6" id="KW-0472">Membrane</keyword>
<comment type="subcellular location">
    <subcellularLocation>
        <location evidence="6">Cell membrane</location>
        <topology evidence="6">Multi-pass membrane protein</topology>
    </subcellularLocation>
    <subcellularLocation>
        <location evidence="1">Membrane</location>
    </subcellularLocation>
</comment>
<dbReference type="EMBL" id="BAAAPM010000003">
    <property type="protein sequence ID" value="GAA1714703.1"/>
    <property type="molecule type" value="Genomic_DNA"/>
</dbReference>
<feature type="transmembrane region" description="Helical" evidence="6">
    <location>
        <begin position="323"/>
        <end position="343"/>
    </location>
</feature>
<evidence type="ECO:0000313" key="9">
    <source>
        <dbReference type="Proteomes" id="UP001501138"/>
    </source>
</evidence>
<protein>
    <recommendedName>
        <fullName evidence="6">SURF1-like protein</fullName>
    </recommendedName>
</protein>
<keyword evidence="3 6" id="KW-0812">Transmembrane</keyword>
<dbReference type="PROSITE" id="PS50895">
    <property type="entry name" value="SURF1"/>
    <property type="match status" value="1"/>
</dbReference>
<evidence type="ECO:0000256" key="2">
    <source>
        <dbReference type="ARBA" id="ARBA00007165"/>
    </source>
</evidence>
<comment type="caution">
    <text evidence="8">The sequence shown here is derived from an EMBL/GenBank/DDBJ whole genome shotgun (WGS) entry which is preliminary data.</text>
</comment>
<dbReference type="Proteomes" id="UP001501138">
    <property type="component" value="Unassembled WGS sequence"/>
</dbReference>
<proteinExistence type="inferred from homology"/>
<dbReference type="PANTHER" id="PTHR23427">
    <property type="entry name" value="SURFEIT LOCUS PROTEIN"/>
    <property type="match status" value="1"/>
</dbReference>
<feature type="compositionally biased region" description="Basic and acidic residues" evidence="7">
    <location>
        <begin position="352"/>
        <end position="364"/>
    </location>
</feature>
<dbReference type="InterPro" id="IPR045214">
    <property type="entry name" value="Surf1/Surf4"/>
</dbReference>
<evidence type="ECO:0000256" key="7">
    <source>
        <dbReference type="SAM" id="MobiDB-lite"/>
    </source>
</evidence>
<accession>A0ABN2IZ96</accession>
<dbReference type="CDD" id="cd06662">
    <property type="entry name" value="SURF1"/>
    <property type="match status" value="1"/>
</dbReference>
<keyword evidence="6" id="KW-1003">Cell membrane</keyword>
<organism evidence="8 9">
    <name type="scientific">Isoptericola hypogeus</name>
    <dbReference type="NCBI Taxonomy" id="300179"/>
    <lineage>
        <taxon>Bacteria</taxon>
        <taxon>Bacillati</taxon>
        <taxon>Actinomycetota</taxon>
        <taxon>Actinomycetes</taxon>
        <taxon>Micrococcales</taxon>
        <taxon>Promicromonosporaceae</taxon>
        <taxon>Isoptericola</taxon>
    </lineage>
</organism>
<dbReference type="PANTHER" id="PTHR23427:SF2">
    <property type="entry name" value="SURFEIT LOCUS PROTEIN 1"/>
    <property type="match status" value="1"/>
</dbReference>
<evidence type="ECO:0000256" key="1">
    <source>
        <dbReference type="ARBA" id="ARBA00004370"/>
    </source>
</evidence>
<evidence type="ECO:0000256" key="5">
    <source>
        <dbReference type="ARBA" id="ARBA00023136"/>
    </source>
</evidence>
<keyword evidence="9" id="KW-1185">Reference proteome</keyword>
<name>A0ABN2IZ96_9MICO</name>
<dbReference type="InterPro" id="IPR002994">
    <property type="entry name" value="Surf1/Shy1"/>
</dbReference>
<sequence>MVGTVVVLITRSLRLEDGALRVPVRTGPRGCVFISPHRPPECSPTRRPVARDVDLADRQVDDSVAASGDVYGGPVPSHPPARRSFWAVAVQPRMIGILLLFLLAAAVCGRLGAWQLDRAYLRAELASEQAAAEQAAAAPAGLGELLAPQSSFPGELVGREVWVSGTYEAEGQELVAGRSLDGRTGYLVLTPLRVSDDGTDGASWAELSGAPVVPVVRGWVASPQPGDAALDVPDGEVRVTGWLQASESVQEGAEPLPENPGGPPLTDSISTGALVNDWGGPIYSGYVVLTSSDPTQAAAADGGPAALPRPVIEGGTGVNLQNLFYALQWWVFGLFAVALWVRLVRDEVAGGHREKAYRGRRDDGGGDDDPVGAGIAGLPG</sequence>
<evidence type="ECO:0000256" key="6">
    <source>
        <dbReference type="RuleBase" id="RU363076"/>
    </source>
</evidence>
<evidence type="ECO:0000256" key="4">
    <source>
        <dbReference type="ARBA" id="ARBA00022989"/>
    </source>
</evidence>
<reference evidence="8 9" key="1">
    <citation type="journal article" date="2019" name="Int. J. Syst. Evol. Microbiol.">
        <title>The Global Catalogue of Microorganisms (GCM) 10K type strain sequencing project: providing services to taxonomists for standard genome sequencing and annotation.</title>
        <authorList>
            <consortium name="The Broad Institute Genomics Platform"/>
            <consortium name="The Broad Institute Genome Sequencing Center for Infectious Disease"/>
            <person name="Wu L."/>
            <person name="Ma J."/>
        </authorList>
    </citation>
    <scope>NUCLEOTIDE SEQUENCE [LARGE SCALE GENOMIC DNA]</scope>
    <source>
        <strain evidence="8 9">JCM 15589</strain>
    </source>
</reference>
<keyword evidence="4 6" id="KW-1133">Transmembrane helix</keyword>
<feature type="transmembrane region" description="Helical" evidence="6">
    <location>
        <begin position="94"/>
        <end position="113"/>
    </location>
</feature>
<evidence type="ECO:0000313" key="8">
    <source>
        <dbReference type="EMBL" id="GAA1714703.1"/>
    </source>
</evidence>
<gene>
    <name evidence="8" type="ORF">GCM10009809_08590</name>
</gene>
<evidence type="ECO:0000256" key="3">
    <source>
        <dbReference type="ARBA" id="ARBA00022692"/>
    </source>
</evidence>